<proteinExistence type="inferred from homology"/>
<feature type="domain" description="Calponin-homology (CH)" evidence="5">
    <location>
        <begin position="1447"/>
        <end position="1553"/>
    </location>
</feature>
<organism evidence="6 7">
    <name type="scientific">Leptidea sinapis</name>
    <dbReference type="NCBI Taxonomy" id="189913"/>
    <lineage>
        <taxon>Eukaryota</taxon>
        <taxon>Metazoa</taxon>
        <taxon>Ecdysozoa</taxon>
        <taxon>Arthropoda</taxon>
        <taxon>Hexapoda</taxon>
        <taxon>Insecta</taxon>
        <taxon>Pterygota</taxon>
        <taxon>Neoptera</taxon>
        <taxon>Endopterygota</taxon>
        <taxon>Lepidoptera</taxon>
        <taxon>Glossata</taxon>
        <taxon>Ditrysia</taxon>
        <taxon>Papilionoidea</taxon>
        <taxon>Pieridae</taxon>
        <taxon>Dismorphiinae</taxon>
        <taxon>Leptidea</taxon>
    </lineage>
</organism>
<evidence type="ECO:0000256" key="4">
    <source>
        <dbReference type="SAM" id="MobiDB-lite"/>
    </source>
</evidence>
<feature type="coiled-coil region" evidence="3">
    <location>
        <begin position="584"/>
        <end position="611"/>
    </location>
</feature>
<dbReference type="EMBL" id="FZQP02003333">
    <property type="protein sequence ID" value="VVC97792.1"/>
    <property type="molecule type" value="Genomic_DNA"/>
</dbReference>
<evidence type="ECO:0000256" key="2">
    <source>
        <dbReference type="ARBA" id="ARBA00023054"/>
    </source>
</evidence>
<comment type="similarity">
    <text evidence="1">Belongs to the cytospin-A family.</text>
</comment>
<dbReference type="InterPro" id="IPR036872">
    <property type="entry name" value="CH_dom_sf"/>
</dbReference>
<keyword evidence="7" id="KW-1185">Reference proteome</keyword>
<dbReference type="InterPro" id="IPR001715">
    <property type="entry name" value="CH_dom"/>
</dbReference>
<feature type="compositionally biased region" description="Basic and acidic residues" evidence="4">
    <location>
        <begin position="73"/>
        <end position="82"/>
    </location>
</feature>
<evidence type="ECO:0000256" key="1">
    <source>
        <dbReference type="ARBA" id="ARBA00009452"/>
    </source>
</evidence>
<feature type="coiled-coil region" evidence="3">
    <location>
        <begin position="434"/>
        <end position="538"/>
    </location>
</feature>
<feature type="compositionally biased region" description="Polar residues" evidence="4">
    <location>
        <begin position="102"/>
        <end position="111"/>
    </location>
</feature>
<dbReference type="InterPro" id="IPR050540">
    <property type="entry name" value="F-actin_Monoox_Mical"/>
</dbReference>
<accession>A0A5E4QKI3</accession>
<protein>
    <recommendedName>
        <fullName evidence="5">Calponin-homology (CH) domain-containing protein</fullName>
    </recommendedName>
</protein>
<dbReference type="SMART" id="SM00033">
    <property type="entry name" value="CH"/>
    <property type="match status" value="1"/>
</dbReference>
<evidence type="ECO:0000256" key="3">
    <source>
        <dbReference type="SAM" id="Coils"/>
    </source>
</evidence>
<dbReference type="Proteomes" id="UP000324832">
    <property type="component" value="Unassembled WGS sequence"/>
</dbReference>
<dbReference type="CDD" id="cd21199">
    <property type="entry name" value="CH_CYTS"/>
    <property type="match status" value="1"/>
</dbReference>
<dbReference type="SUPFAM" id="SSF47576">
    <property type="entry name" value="Calponin-homology domain, CH-domain"/>
    <property type="match status" value="1"/>
</dbReference>
<feature type="coiled-coil region" evidence="3">
    <location>
        <begin position="380"/>
        <end position="407"/>
    </location>
</feature>
<feature type="region of interest" description="Disordered" evidence="4">
    <location>
        <begin position="192"/>
        <end position="236"/>
    </location>
</feature>
<dbReference type="FunFam" id="1.10.418.10:FF:000020">
    <property type="entry name" value="Cytospin-A isoform 1"/>
    <property type="match status" value="1"/>
</dbReference>
<feature type="region of interest" description="Disordered" evidence="4">
    <location>
        <begin position="55"/>
        <end position="126"/>
    </location>
</feature>
<keyword evidence="2 3" id="KW-0175">Coiled coil</keyword>
<reference evidence="6 7" key="1">
    <citation type="submission" date="2017-07" db="EMBL/GenBank/DDBJ databases">
        <authorList>
            <person name="Talla V."/>
            <person name="Backstrom N."/>
        </authorList>
    </citation>
    <scope>NUCLEOTIDE SEQUENCE [LARGE SCALE GENOMIC DNA]</scope>
</reference>
<gene>
    <name evidence="6" type="ORF">LSINAPIS_LOCUS8996</name>
</gene>
<evidence type="ECO:0000259" key="5">
    <source>
        <dbReference type="PROSITE" id="PS50021"/>
    </source>
</evidence>
<dbReference type="Gene3D" id="1.10.418.10">
    <property type="entry name" value="Calponin-like domain"/>
    <property type="match status" value="1"/>
</dbReference>
<dbReference type="PANTHER" id="PTHR23167">
    <property type="entry name" value="CALPONIN HOMOLOGY DOMAIN-CONTAINING PROTEIN DDB_G0272472-RELATED"/>
    <property type="match status" value="1"/>
</dbReference>
<dbReference type="PANTHER" id="PTHR23167:SF69">
    <property type="entry name" value="FI18193P1"/>
    <property type="match status" value="1"/>
</dbReference>
<feature type="region of interest" description="Disordered" evidence="4">
    <location>
        <begin position="140"/>
        <end position="171"/>
    </location>
</feature>
<evidence type="ECO:0000313" key="7">
    <source>
        <dbReference type="Proteomes" id="UP000324832"/>
    </source>
</evidence>
<name>A0A5E4QKI3_9NEOP</name>
<feature type="region of interest" description="Disordered" evidence="4">
    <location>
        <begin position="330"/>
        <end position="353"/>
    </location>
</feature>
<sequence length="1554" mass="175225">MWSGVRRRREYNFVMIEEVMQQRAPLVPDKSQPSRSKAVPASSLYAVEATNKIGSAETKPVTRNRPRTAPVETKLKQRKADRQALVLKPENSLDPARPLRNKPTTPTSAVVSGQKAPDKNKNDLKPTNVVLKIIKKTPAPQKHFAPKTPDSVLPPKTLDSVLPPSLKPKIPEKAKLSKSKYVNNNSIWLNANTDRNTEEGQEISVRGPSQGKQEGTLKGAPSVSSLDSKHHKVTPARDKSLKVFGSKEKLNKAHKKKELSNNNAVLEDPELREGFEYDEAPVQAHDYGSVEELGAGSVDGRGSQEYISLPVNLNAEHMSGFQDVELRPRLASEGEGDSGEASTPEWDKHSSSSLSEVSVACLQDRILQMEEHHYSTSEELQATLAELADLQSQLADAHADNERLADEKQVLLESLCRQTEKLEDSRTKVSREERLLLLSKQEQLEAELREAKAAVEDKNKEIDALNDRIRQHQLTTLTDLLDAAKAKVSRNNAKSTISELEFQLEQLRQEKAALQAELQTLQENTSELQIQVQVATDEKLALMSRAGEALARSADLERQLQDEAEWKQFQSDLLMTVRVANDFKTEAQRELERLVSENKIARDRIRLLEDQMHSMKGLRDGGENIANLDSDNLSDSFDGDETTNDMSSKDIFQNIRSRYLSRVHSVTDVSKDNSIVEQAFYINSSIRKDDESNESHKMSIENVTLDESNDDENLDDAVKNSVQIDDRPTRNIVSKPLKRQNAIYIRNSNIMRQSAIDENLTSINSESSLVYRSSDSEYLKRALQRSIFSKNPSNLFRGKPKSFSMDNLYSDGVFKDTLSESTSIEFLYRNSNKSDSTLFSQSSDNISISPVQKDLAREIYKNESPPLTMETVNPYKKSKICESMTNISEIKSESSLSQSALYSTKDDKHYLTPHNSVFVSDEKVENDLKKINEELKVSFKLAIDRLDNNNLEPKNFCSDTLISKDNNILEVPLRPERRKKFGSQTSLNSQNNTEQEELFKAIDNNDNKINLPLVNNNISLSENEKSINSPIDNNVSYHLKINTLSDLTTNITTGIPQVQQTSTSKVNKIKFPTILAPLSVVKSDSGQTSPLLLSPVLIRPIFFQTSQTGSSPELKPETGKKTTIYYDDTDKVITPKSDKSEEKDNNKCIEQPSNSLAITTKKGLYEKNNKSKALPFNSKSVSTESISSKSLSLTNDPPKPVARLSKSPDWLIENQYYQPIQNVPFVINTVQIFSKPQSQMKQLSEQQNHLSQEKPHYICDHRESENYYEEIDQPVSSSRNDLKNIADDEKISNNVSLDEFEIERNEVLKVPRKPKRPKTQVRQSLQNNNQSDIVKEMAPITRSIISLSRSPSASSLTKPTVTKSIEKIPQSGVDFDVPQRKLSLESQRVTVTDNINTGSLPRDRKTYHWTTLEHKRLSHPIRSLSDTSRTLRERKDPLNTLQIKNGGSKRNALLKWCQQKTLGYNNIDITNFSSSWNDGLALCALLHSYLGEGRIPYATLTQHDKRTNFSVAFAAAESVGIPTTLNIQDMIQQERPDWQQVMAYVTSIYKHFET</sequence>
<dbReference type="PROSITE" id="PS50021">
    <property type="entry name" value="CH"/>
    <property type="match status" value="1"/>
</dbReference>
<evidence type="ECO:0000313" key="6">
    <source>
        <dbReference type="EMBL" id="VVC97792.1"/>
    </source>
</evidence>
<dbReference type="Pfam" id="PF00307">
    <property type="entry name" value="CH"/>
    <property type="match status" value="1"/>
</dbReference>